<evidence type="ECO:0000256" key="1">
    <source>
        <dbReference type="ARBA" id="ARBA00022741"/>
    </source>
</evidence>
<dbReference type="GO" id="GO:0022857">
    <property type="term" value="F:transmembrane transporter activity"/>
    <property type="evidence" value="ECO:0007669"/>
    <property type="project" value="TreeGrafter"/>
</dbReference>
<evidence type="ECO:0000313" key="4">
    <source>
        <dbReference type="EMBL" id="DAE04095.1"/>
    </source>
</evidence>
<protein>
    <recommendedName>
        <fullName evidence="3">ABC transporter domain-containing protein</fullName>
    </recommendedName>
</protein>
<dbReference type="InterPro" id="IPR015854">
    <property type="entry name" value="ABC_transpr_LolD-like"/>
</dbReference>
<feature type="domain" description="ABC transporter" evidence="3">
    <location>
        <begin position="42"/>
        <end position="250"/>
    </location>
</feature>
<reference evidence="4" key="1">
    <citation type="journal article" date="2021" name="Proc. Natl. Acad. Sci. U.S.A.">
        <title>A Catalog of Tens of Thousands of Viruses from Human Metagenomes Reveals Hidden Associations with Chronic Diseases.</title>
        <authorList>
            <person name="Tisza M.J."/>
            <person name="Buck C.B."/>
        </authorList>
    </citation>
    <scope>NUCLEOTIDE SEQUENCE</scope>
    <source>
        <strain evidence="4">CtmpG14</strain>
    </source>
</reference>
<keyword evidence="2" id="KW-0067">ATP-binding</keyword>
<dbReference type="GO" id="GO:0016887">
    <property type="term" value="F:ATP hydrolysis activity"/>
    <property type="evidence" value="ECO:0007669"/>
    <property type="project" value="InterPro"/>
</dbReference>
<sequence length="250" mass="28255">MERCYAPVYERRRPVTVCADQVMTERTYLINKHFSTEVSRTKRVLEIAEAFGLGLDEKDFVVFDNLKLQINDGDVVYITGQSGSGKSTILNELKSLMKKEGLKVADIDEATSTDEPIIDQLCPTVSEALQIFSLVGLSDANLYLRKPKELSDGQRYRFKLARLIESGAQVWFADEFLAVLDRVTAKNIAFNLQKIARKCGATLIVATTHTDLVNDLAPDTYILKRYRERIDVKVRTADGYRDITSEFDGK</sequence>
<dbReference type="PROSITE" id="PS50893">
    <property type="entry name" value="ABC_TRANSPORTER_2"/>
    <property type="match status" value="1"/>
</dbReference>
<dbReference type="PANTHER" id="PTHR24220">
    <property type="entry name" value="IMPORT ATP-BINDING PROTEIN"/>
    <property type="match status" value="1"/>
</dbReference>
<name>A0A8S5PA91_9CAUD</name>
<dbReference type="SMART" id="SM00382">
    <property type="entry name" value="AAA"/>
    <property type="match status" value="1"/>
</dbReference>
<evidence type="ECO:0000256" key="2">
    <source>
        <dbReference type="ARBA" id="ARBA00022840"/>
    </source>
</evidence>
<keyword evidence="1" id="KW-0547">Nucleotide-binding</keyword>
<dbReference type="PANTHER" id="PTHR24220:SF86">
    <property type="entry name" value="ABC TRANSPORTER ABCH.1"/>
    <property type="match status" value="1"/>
</dbReference>
<accession>A0A8S5PA91</accession>
<proteinExistence type="predicted"/>
<dbReference type="GO" id="GO:0005886">
    <property type="term" value="C:plasma membrane"/>
    <property type="evidence" value="ECO:0007669"/>
    <property type="project" value="TreeGrafter"/>
</dbReference>
<dbReference type="InterPro" id="IPR003593">
    <property type="entry name" value="AAA+_ATPase"/>
</dbReference>
<dbReference type="Pfam" id="PF00005">
    <property type="entry name" value="ABC_tran"/>
    <property type="match status" value="1"/>
</dbReference>
<organism evidence="4">
    <name type="scientific">Siphoviridae sp. ctmpG14</name>
    <dbReference type="NCBI Taxonomy" id="2825654"/>
    <lineage>
        <taxon>Viruses</taxon>
        <taxon>Duplodnaviria</taxon>
        <taxon>Heunggongvirae</taxon>
        <taxon>Uroviricota</taxon>
        <taxon>Caudoviricetes</taxon>
    </lineage>
</organism>
<dbReference type="Gene3D" id="3.40.50.300">
    <property type="entry name" value="P-loop containing nucleotide triphosphate hydrolases"/>
    <property type="match status" value="2"/>
</dbReference>
<evidence type="ECO:0000259" key="3">
    <source>
        <dbReference type="PROSITE" id="PS50893"/>
    </source>
</evidence>
<dbReference type="InterPro" id="IPR003439">
    <property type="entry name" value="ABC_transporter-like_ATP-bd"/>
</dbReference>
<dbReference type="SUPFAM" id="SSF52540">
    <property type="entry name" value="P-loop containing nucleoside triphosphate hydrolases"/>
    <property type="match status" value="1"/>
</dbReference>
<dbReference type="GO" id="GO:0005524">
    <property type="term" value="F:ATP binding"/>
    <property type="evidence" value="ECO:0007669"/>
    <property type="project" value="UniProtKB-KW"/>
</dbReference>
<dbReference type="EMBL" id="BK015384">
    <property type="protein sequence ID" value="DAE04095.1"/>
    <property type="molecule type" value="Genomic_DNA"/>
</dbReference>
<dbReference type="InterPro" id="IPR027417">
    <property type="entry name" value="P-loop_NTPase"/>
</dbReference>